<organism evidence="5 6">
    <name type="scientific">Longivirga aurantiaca</name>
    <dbReference type="NCBI Taxonomy" id="1837743"/>
    <lineage>
        <taxon>Bacteria</taxon>
        <taxon>Bacillati</taxon>
        <taxon>Actinomycetota</taxon>
        <taxon>Actinomycetes</taxon>
        <taxon>Sporichthyales</taxon>
        <taxon>Sporichthyaceae</taxon>
        <taxon>Longivirga</taxon>
    </lineage>
</organism>
<feature type="compositionally biased region" description="Basic and acidic residues" evidence="2">
    <location>
        <begin position="46"/>
        <end position="55"/>
    </location>
</feature>
<dbReference type="PANTHER" id="PTHR10157:SF23">
    <property type="entry name" value="MOXD1 HOMOLOG 1"/>
    <property type="match status" value="1"/>
</dbReference>
<proteinExistence type="predicted"/>
<dbReference type="SUPFAM" id="SSF49742">
    <property type="entry name" value="PHM/PNGase F"/>
    <property type="match status" value="2"/>
</dbReference>
<feature type="signal peptide" evidence="3">
    <location>
        <begin position="1"/>
        <end position="26"/>
    </location>
</feature>
<evidence type="ECO:0000256" key="3">
    <source>
        <dbReference type="SAM" id="SignalP"/>
    </source>
</evidence>
<keyword evidence="3" id="KW-0732">Signal</keyword>
<dbReference type="Gene3D" id="2.60.120.310">
    <property type="entry name" value="Copper type II, ascorbate-dependent monooxygenase, N-terminal domain"/>
    <property type="match status" value="1"/>
</dbReference>
<dbReference type="InterPro" id="IPR008977">
    <property type="entry name" value="PHM/PNGase_F_dom_sf"/>
</dbReference>
<evidence type="ECO:0000313" key="6">
    <source>
        <dbReference type="Proteomes" id="UP001596138"/>
    </source>
</evidence>
<dbReference type="EMBL" id="JBHSTI010000008">
    <property type="protein sequence ID" value="MFC6238474.1"/>
    <property type="molecule type" value="Genomic_DNA"/>
</dbReference>
<accession>A0ABW1T2H1</accession>
<keyword evidence="5" id="KW-0503">Monooxygenase</keyword>
<protein>
    <submittedName>
        <fullName evidence="5">Monooxygenase</fullName>
    </submittedName>
</protein>
<feature type="compositionally biased region" description="Low complexity" evidence="2">
    <location>
        <begin position="31"/>
        <end position="45"/>
    </location>
</feature>
<dbReference type="PROSITE" id="PS51257">
    <property type="entry name" value="PROKAR_LIPOPROTEIN"/>
    <property type="match status" value="1"/>
</dbReference>
<reference evidence="6" key="1">
    <citation type="journal article" date="2019" name="Int. J. Syst. Evol. Microbiol.">
        <title>The Global Catalogue of Microorganisms (GCM) 10K type strain sequencing project: providing services to taxonomists for standard genome sequencing and annotation.</title>
        <authorList>
            <consortium name="The Broad Institute Genomics Platform"/>
            <consortium name="The Broad Institute Genome Sequencing Center for Infectious Disease"/>
            <person name="Wu L."/>
            <person name="Ma J."/>
        </authorList>
    </citation>
    <scope>NUCLEOTIDE SEQUENCE [LARGE SCALE GENOMIC DNA]</scope>
    <source>
        <strain evidence="6">CGMCC 4.7317</strain>
    </source>
</reference>
<dbReference type="Pfam" id="PF03712">
    <property type="entry name" value="Cu2_monoox_C"/>
    <property type="match status" value="1"/>
</dbReference>
<comment type="caution">
    <text evidence="5">The sequence shown here is derived from an EMBL/GenBank/DDBJ whole genome shotgun (WGS) entry which is preliminary data.</text>
</comment>
<dbReference type="InterPro" id="IPR036939">
    <property type="entry name" value="Cu2_ascorb_mOase_N_sf"/>
</dbReference>
<dbReference type="PANTHER" id="PTHR10157">
    <property type="entry name" value="DOPAMINE BETA HYDROXYLASE RELATED"/>
    <property type="match status" value="1"/>
</dbReference>
<keyword evidence="6" id="KW-1185">Reference proteome</keyword>
<name>A0ABW1T2H1_9ACTN</name>
<dbReference type="GO" id="GO:0004497">
    <property type="term" value="F:monooxygenase activity"/>
    <property type="evidence" value="ECO:0007669"/>
    <property type="project" value="UniProtKB-KW"/>
</dbReference>
<evidence type="ECO:0000313" key="5">
    <source>
        <dbReference type="EMBL" id="MFC6238474.1"/>
    </source>
</evidence>
<keyword evidence="1" id="KW-1015">Disulfide bond</keyword>
<keyword evidence="5" id="KW-0560">Oxidoreductase</keyword>
<evidence type="ECO:0000256" key="2">
    <source>
        <dbReference type="SAM" id="MobiDB-lite"/>
    </source>
</evidence>
<dbReference type="InterPro" id="IPR014784">
    <property type="entry name" value="Cu2_ascorb_mOase-like_C"/>
</dbReference>
<dbReference type="InterPro" id="IPR024548">
    <property type="entry name" value="Cu2_monoox_C"/>
</dbReference>
<dbReference type="InterPro" id="IPR000945">
    <property type="entry name" value="DBH-like"/>
</dbReference>
<feature type="chain" id="PRO_5045260406" evidence="3">
    <location>
        <begin position="27"/>
        <end position="418"/>
    </location>
</feature>
<evidence type="ECO:0000256" key="1">
    <source>
        <dbReference type="ARBA" id="ARBA00023157"/>
    </source>
</evidence>
<sequence length="418" mass="43622">MLRPAHRSVRLLAVAAATAVALTACGTGDQAPDGAASASASAPSDHGTDGTDGAHDTGTPSPPASPSPLRAGEEFVTVGVADDLPGGRYVPDAPEGSTDDYRCFLADPGLTSDAFVTGVQFLPANPAVVHHSIVFRVEPDQVGAALEKDAEDERPGWECFGGPGLPSKSRNVMDGLDAAPWLAGWAPGGRENLFADEVGVPLSAGSQVVIQMHYNLRVATGDAAADNTQVRLRTSSRTDLEPLRTTLLPAPVELPCAEGQSGPLCSRGSSVADVVRRFGQGSMRTIGGLQLLCDGDPFAPKAGATQSCVRKVRAPETVRAAAGHMHLLGKSITIVANEGTSRERTLLDIPVWDFDDQSARPLDTPVALKPGDTITVTCTHDAALRDQLPSLQDVPDRYVVWGEGTTDEMCLGILLVTD</sequence>
<dbReference type="Gene3D" id="2.60.120.230">
    <property type="match status" value="1"/>
</dbReference>
<dbReference type="RefSeq" id="WP_386766723.1">
    <property type="nucleotide sequence ID" value="NZ_JBHSTI010000008.1"/>
</dbReference>
<gene>
    <name evidence="5" type="ORF">ACFQGU_11345</name>
</gene>
<dbReference type="Proteomes" id="UP001596138">
    <property type="component" value="Unassembled WGS sequence"/>
</dbReference>
<evidence type="ECO:0000259" key="4">
    <source>
        <dbReference type="Pfam" id="PF03712"/>
    </source>
</evidence>
<feature type="region of interest" description="Disordered" evidence="2">
    <location>
        <begin position="30"/>
        <end position="70"/>
    </location>
</feature>
<feature type="domain" description="Copper type II ascorbate-dependent monooxygenase C-terminal" evidence="4">
    <location>
        <begin position="318"/>
        <end position="411"/>
    </location>
</feature>